<dbReference type="EMBL" id="UYRU01054523">
    <property type="protein sequence ID" value="VDN12696.1"/>
    <property type="molecule type" value="Genomic_DNA"/>
</dbReference>
<feature type="non-terminal residue" evidence="5">
    <location>
        <position position="558"/>
    </location>
</feature>
<feature type="region of interest" description="Disordered" evidence="4">
    <location>
        <begin position="533"/>
        <end position="558"/>
    </location>
</feature>
<feature type="repeat" description="Filamin" evidence="3">
    <location>
        <begin position="452"/>
        <end position="526"/>
    </location>
</feature>
<dbReference type="Proteomes" id="UP000281553">
    <property type="component" value="Unassembled WGS sequence"/>
</dbReference>
<reference evidence="5 6" key="1">
    <citation type="submission" date="2018-11" db="EMBL/GenBank/DDBJ databases">
        <authorList>
            <consortium name="Pathogen Informatics"/>
        </authorList>
    </citation>
    <scope>NUCLEOTIDE SEQUENCE [LARGE SCALE GENOMIC DNA]</scope>
</reference>
<evidence type="ECO:0000256" key="3">
    <source>
        <dbReference type="PROSITE-ProRule" id="PRU00087"/>
    </source>
</evidence>
<organism evidence="5 6">
    <name type="scientific">Dibothriocephalus latus</name>
    <name type="common">Fish tapeworm</name>
    <name type="synonym">Diphyllobothrium latum</name>
    <dbReference type="NCBI Taxonomy" id="60516"/>
    <lineage>
        <taxon>Eukaryota</taxon>
        <taxon>Metazoa</taxon>
        <taxon>Spiralia</taxon>
        <taxon>Lophotrochozoa</taxon>
        <taxon>Platyhelminthes</taxon>
        <taxon>Cestoda</taxon>
        <taxon>Eucestoda</taxon>
        <taxon>Diphyllobothriidea</taxon>
        <taxon>Diphyllobothriidae</taxon>
        <taxon>Dibothriocephalus</taxon>
    </lineage>
</organism>
<dbReference type="Pfam" id="PF00630">
    <property type="entry name" value="Filamin"/>
    <property type="match status" value="4"/>
</dbReference>
<dbReference type="SMART" id="SM00557">
    <property type="entry name" value="IG_FLMN"/>
    <property type="match status" value="5"/>
</dbReference>
<dbReference type="AlphaFoldDB" id="A0A3P7P3U6"/>
<feature type="repeat" description="Filamin" evidence="3">
    <location>
        <begin position="142"/>
        <end position="227"/>
    </location>
</feature>
<dbReference type="InterPro" id="IPR001298">
    <property type="entry name" value="Filamin/ABP280_rpt"/>
</dbReference>
<dbReference type="InterPro" id="IPR017868">
    <property type="entry name" value="Filamin/ABP280_repeat-like"/>
</dbReference>
<dbReference type="InterPro" id="IPR044801">
    <property type="entry name" value="Filamin"/>
</dbReference>
<dbReference type="PANTHER" id="PTHR38537:SF8">
    <property type="entry name" value="FILAMIN-A"/>
    <property type="match status" value="1"/>
</dbReference>
<dbReference type="GO" id="GO:0051015">
    <property type="term" value="F:actin filament binding"/>
    <property type="evidence" value="ECO:0007669"/>
    <property type="project" value="InterPro"/>
</dbReference>
<dbReference type="Gene3D" id="2.60.40.10">
    <property type="entry name" value="Immunoglobulins"/>
    <property type="match status" value="5"/>
</dbReference>
<evidence type="ECO:0000256" key="1">
    <source>
        <dbReference type="ARBA" id="ARBA00009238"/>
    </source>
</evidence>
<comment type="similarity">
    <text evidence="1">Belongs to the filamin family.</text>
</comment>
<dbReference type="SUPFAM" id="SSF81296">
    <property type="entry name" value="E set domains"/>
    <property type="match status" value="5"/>
</dbReference>
<evidence type="ECO:0008006" key="7">
    <source>
        <dbReference type="Google" id="ProtNLM"/>
    </source>
</evidence>
<evidence type="ECO:0000313" key="5">
    <source>
        <dbReference type="EMBL" id="VDN12696.1"/>
    </source>
</evidence>
<evidence type="ECO:0000256" key="4">
    <source>
        <dbReference type="SAM" id="MobiDB-lite"/>
    </source>
</evidence>
<keyword evidence="6" id="KW-1185">Reference proteome</keyword>
<dbReference type="PROSITE" id="PS50194">
    <property type="entry name" value="FILAMIN_REPEAT"/>
    <property type="match status" value="5"/>
</dbReference>
<evidence type="ECO:0000256" key="2">
    <source>
        <dbReference type="ARBA" id="ARBA00022737"/>
    </source>
</evidence>
<gene>
    <name evidence="5" type="ORF">DILT_LOCUS8527</name>
</gene>
<feature type="repeat" description="Filamin" evidence="3">
    <location>
        <begin position="343"/>
        <end position="447"/>
    </location>
</feature>
<protein>
    <recommendedName>
        <fullName evidence="7">Filamin</fullName>
    </recommendedName>
</protein>
<proteinExistence type="inferred from homology"/>
<feature type="repeat" description="Filamin" evidence="3">
    <location>
        <begin position="230"/>
        <end position="342"/>
    </location>
</feature>
<feature type="repeat" description="Filamin" evidence="3">
    <location>
        <begin position="40"/>
        <end position="136"/>
    </location>
</feature>
<feature type="region of interest" description="Disordered" evidence="4">
    <location>
        <begin position="18"/>
        <end position="44"/>
    </location>
</feature>
<dbReference type="GO" id="GO:0030036">
    <property type="term" value="P:actin cytoskeleton organization"/>
    <property type="evidence" value="ECO:0007669"/>
    <property type="project" value="InterPro"/>
</dbReference>
<dbReference type="InterPro" id="IPR014756">
    <property type="entry name" value="Ig_E-set"/>
</dbReference>
<accession>A0A3P7P3U6</accession>
<sequence>MQPAQPLQPNLPAQMAGMQKAVPPGTMGAPASSPSTAGSKQACNPGLAYATGRGIRPRGIRAQDVTVFQVHTEQAGEGNLAVNMKRPDGQLEPVKVTRISDYLYECTYTPQRPGQYVLDVEFGDGHIRSSPFKIVVGPYVKSAIRAFGPGLHGGMVNVPNVFTVVTNGSTGALGFLIEGPSDAKITCEDNGDGSVLVAYTVSQPGEYAVHITSDDEDIPDSPFMANISPQIGIDIEKITVSGKGITPKPGNVVKGMPTEFVIDLGQALPQAQAVAAQLKTSVQGLLKVECHDSFGEPVPVEVVQTTEGRFTCKYTANKVGIVTVDMAIAGVGLRESGTRVPVDSDVALKNVKLFGPGLETAKMNQMTHFTVDLRDTFPTQEARAEVMREVLVQITGEKGEIITPRLMDNGDGTWRVEYVAPEATSAICVSVLLAGQQVGQSPYCVPVTPGFDTSKIKVDGLDSRAPSNAQANVVVKPVGSTARVPTKVTPIPEGFEVTYTPPSPGQYAVSADIAKHPVAGPYVVEVVPASQPVPPKGAKSAMKFQPKPTPGAPANPLL</sequence>
<feature type="compositionally biased region" description="Low complexity" evidence="4">
    <location>
        <begin position="28"/>
        <end position="39"/>
    </location>
</feature>
<evidence type="ECO:0000313" key="6">
    <source>
        <dbReference type="Proteomes" id="UP000281553"/>
    </source>
</evidence>
<dbReference type="OrthoDB" id="5334309at2759"/>
<keyword evidence="2" id="KW-0677">Repeat</keyword>
<dbReference type="InterPro" id="IPR013783">
    <property type="entry name" value="Ig-like_fold"/>
</dbReference>
<feature type="compositionally biased region" description="Pro residues" evidence="4">
    <location>
        <begin position="547"/>
        <end position="558"/>
    </location>
</feature>
<name>A0A3P7P3U6_DIBLA</name>
<dbReference type="PANTHER" id="PTHR38537">
    <property type="entry name" value="JITTERBUG, ISOFORM N"/>
    <property type="match status" value="1"/>
</dbReference>